<proteinExistence type="predicted"/>
<evidence type="ECO:0000313" key="2">
    <source>
        <dbReference type="EMBL" id="QVL31213.1"/>
    </source>
</evidence>
<protein>
    <submittedName>
        <fullName evidence="2">Zinc ribbon domain-containing protein</fullName>
    </submittedName>
</protein>
<keyword evidence="1" id="KW-1133">Transmembrane helix</keyword>
<dbReference type="EMBL" id="CP074694">
    <property type="protein sequence ID" value="QVL31213.1"/>
    <property type="molecule type" value="Genomic_DNA"/>
</dbReference>
<dbReference type="Proteomes" id="UP000676194">
    <property type="component" value="Chromosome"/>
</dbReference>
<accession>A0A8E6B3E4</accession>
<gene>
    <name evidence="2" type="ORF">KIH39_20540</name>
</gene>
<dbReference type="RefSeq" id="WP_213495094.1">
    <property type="nucleotide sequence ID" value="NZ_CP074694.1"/>
</dbReference>
<organism evidence="2 3">
    <name type="scientific">Telmatocola sphagniphila</name>
    <dbReference type="NCBI Taxonomy" id="1123043"/>
    <lineage>
        <taxon>Bacteria</taxon>
        <taxon>Pseudomonadati</taxon>
        <taxon>Planctomycetota</taxon>
        <taxon>Planctomycetia</taxon>
        <taxon>Gemmatales</taxon>
        <taxon>Gemmataceae</taxon>
    </lineage>
</organism>
<name>A0A8E6B3E4_9BACT</name>
<keyword evidence="1" id="KW-0472">Membrane</keyword>
<dbReference type="AlphaFoldDB" id="A0A8E6B3E4"/>
<reference evidence="2" key="1">
    <citation type="submission" date="2021-05" db="EMBL/GenBank/DDBJ databases">
        <title>Complete genome sequence of the cellulolytic planctomycete Telmatocola sphagniphila SP2T and characterization of the first cellulase from planctomycetes.</title>
        <authorList>
            <person name="Rakitin A.L."/>
            <person name="Beletsky A.V."/>
            <person name="Naumoff D.G."/>
            <person name="Kulichevskaya I.S."/>
            <person name="Mardanov A.V."/>
            <person name="Ravin N.V."/>
            <person name="Dedysh S.N."/>
        </authorList>
    </citation>
    <scope>NUCLEOTIDE SEQUENCE</scope>
    <source>
        <strain evidence="2">SP2T</strain>
    </source>
</reference>
<dbReference type="KEGG" id="tsph:KIH39_20540"/>
<evidence type="ECO:0000256" key="1">
    <source>
        <dbReference type="SAM" id="Phobius"/>
    </source>
</evidence>
<keyword evidence="3" id="KW-1185">Reference proteome</keyword>
<feature type="transmembrane region" description="Helical" evidence="1">
    <location>
        <begin position="76"/>
        <end position="102"/>
    </location>
</feature>
<evidence type="ECO:0000313" key="3">
    <source>
        <dbReference type="Proteomes" id="UP000676194"/>
    </source>
</evidence>
<sequence>MQRCPNCDSLISAQDINIQEGFALCPACGGLTKLSMLNHSGRTIQETLVQPPSGCSIVAEGERVVVRGSLKSIPKFLFFAGFALFWNGFLSIFLMIALAGLYSNLIGPLPEWFPAPKENGGKPEMNGAPMDLGMTLFLCLFLVPFVIAGISVLTIALMNIIGKVVVVIDEFDSYAATGFSFLLWKKRFKASQVNDVTFGTKTWQSDGETKANRFIELRSERKIQFGSLLQPERLEWMCVALKELLLKDNTKRTMPDLPELTWLKRDEN</sequence>
<feature type="transmembrane region" description="Helical" evidence="1">
    <location>
        <begin position="132"/>
        <end position="157"/>
    </location>
</feature>
<keyword evidence="1" id="KW-0812">Transmembrane</keyword>